<organism evidence="1 2">
    <name type="scientific">Methylocystis heyeri</name>
    <dbReference type="NCBI Taxonomy" id="391905"/>
    <lineage>
        <taxon>Bacteria</taxon>
        <taxon>Pseudomonadati</taxon>
        <taxon>Pseudomonadota</taxon>
        <taxon>Alphaproteobacteria</taxon>
        <taxon>Hyphomicrobiales</taxon>
        <taxon>Methylocystaceae</taxon>
        <taxon>Methylocystis</taxon>
    </lineage>
</organism>
<evidence type="ECO:0000313" key="2">
    <source>
        <dbReference type="Proteomes" id="UP000309061"/>
    </source>
</evidence>
<dbReference type="AlphaFoldDB" id="A0A6B8KCN1"/>
<proteinExistence type="predicted"/>
<protein>
    <submittedName>
        <fullName evidence="1">PAS domain-containing protein</fullName>
    </submittedName>
</protein>
<dbReference type="InterPro" id="IPR009922">
    <property type="entry name" value="DUF1457"/>
</dbReference>
<keyword evidence="2" id="KW-1185">Reference proteome</keyword>
<dbReference type="Pfam" id="PF07310">
    <property type="entry name" value="PAS_5"/>
    <property type="match status" value="1"/>
</dbReference>
<reference evidence="1 2" key="1">
    <citation type="submission" date="2019-11" db="EMBL/GenBank/DDBJ databases">
        <title>The genome sequence of Methylocystis heyeri.</title>
        <authorList>
            <person name="Oshkin I.Y."/>
            <person name="Miroshnikov K."/>
            <person name="Dedysh S.N."/>
        </authorList>
    </citation>
    <scope>NUCLEOTIDE SEQUENCE [LARGE SCALE GENOMIC DNA]</scope>
    <source>
        <strain evidence="1 2">H2</strain>
    </source>
</reference>
<dbReference type="Proteomes" id="UP000309061">
    <property type="component" value="Chromosome"/>
</dbReference>
<dbReference type="EMBL" id="CP046052">
    <property type="protein sequence ID" value="QGM45439.1"/>
    <property type="molecule type" value="Genomic_DNA"/>
</dbReference>
<sequence>MRHPVSKDLFAYWNELRGARAAPERGDIDPAAIRHVLADSFILETDSAGVFPIRLCGTRINALRQSEQKGESFLELWRLEDRLNVAATIFTVIDGVAPVVAGVRVPRPLASPALPQRDMNFELLLLPLRHFGKTHSRVLGALSSRDQCNWPAGQAAPPLNFVSMRVIRTEEAQQAMATRPGASRIAAAGVRTPRFVVYQGGKSGIESNLF</sequence>
<gene>
    <name evidence="1" type="ORF">H2LOC_006860</name>
</gene>
<accession>A0A6B8KCN1</accession>
<evidence type="ECO:0000313" key="1">
    <source>
        <dbReference type="EMBL" id="QGM45439.1"/>
    </source>
</evidence>
<dbReference type="KEGG" id="mhey:H2LOC_006860"/>
<dbReference type="PIRSF" id="PIRSF031878">
    <property type="entry name" value="UCP031878"/>
    <property type="match status" value="1"/>
</dbReference>
<dbReference type="RefSeq" id="WP_136495721.1">
    <property type="nucleotide sequence ID" value="NZ_CP046052.1"/>
</dbReference>
<name>A0A6B8KCN1_9HYPH</name>
<dbReference type="OrthoDB" id="8480244at2"/>